<evidence type="ECO:0000256" key="4">
    <source>
        <dbReference type="SAM" id="MobiDB-lite"/>
    </source>
</evidence>
<proteinExistence type="predicted"/>
<keyword evidence="1" id="KW-0677">Repeat</keyword>
<dbReference type="GO" id="GO:0016887">
    <property type="term" value="F:ATP hydrolysis activity"/>
    <property type="evidence" value="ECO:0007669"/>
    <property type="project" value="InterPro"/>
</dbReference>
<dbReference type="SUPFAM" id="SSF52540">
    <property type="entry name" value="P-loop containing nucleoside triphosphate hydrolases"/>
    <property type="match status" value="2"/>
</dbReference>
<dbReference type="CDD" id="cd03221">
    <property type="entry name" value="ABCF_EF-3"/>
    <property type="match status" value="1"/>
</dbReference>
<dbReference type="PANTHER" id="PTHR19211">
    <property type="entry name" value="ATP-BINDING TRANSPORT PROTEIN-RELATED"/>
    <property type="match status" value="1"/>
</dbReference>
<keyword evidence="7" id="KW-1185">Reference proteome</keyword>
<dbReference type="PROSITE" id="PS00211">
    <property type="entry name" value="ABC_TRANSPORTER_1"/>
    <property type="match status" value="1"/>
</dbReference>
<comment type="caution">
    <text evidence="6">The sequence shown here is derived from an EMBL/GenBank/DDBJ whole genome shotgun (WGS) entry which is preliminary data.</text>
</comment>
<evidence type="ECO:0000259" key="5">
    <source>
        <dbReference type="PROSITE" id="PS50893"/>
    </source>
</evidence>
<keyword evidence="2" id="KW-0547">Nucleotide-binding</keyword>
<dbReference type="Gene3D" id="3.40.50.300">
    <property type="entry name" value="P-loop containing nucleotide triphosphate hydrolases"/>
    <property type="match status" value="2"/>
</dbReference>
<keyword evidence="3 6" id="KW-0067">ATP-binding</keyword>
<dbReference type="Proteomes" id="UP000028715">
    <property type="component" value="Unassembled WGS sequence"/>
</dbReference>
<evidence type="ECO:0000313" key="6">
    <source>
        <dbReference type="EMBL" id="KFF03052.1"/>
    </source>
</evidence>
<gene>
    <name evidence="6" type="ORF">IW19_23255</name>
</gene>
<dbReference type="PANTHER" id="PTHR19211:SF6">
    <property type="entry name" value="BLL7188 PROTEIN"/>
    <property type="match status" value="1"/>
</dbReference>
<accession>A0A085ZF38</accession>
<dbReference type="OrthoDB" id="1521973at2"/>
<dbReference type="PROSITE" id="PS50893">
    <property type="entry name" value="ABC_TRANSPORTER_2"/>
    <property type="match status" value="1"/>
</dbReference>
<dbReference type="EMBL" id="JPRL01000003">
    <property type="protein sequence ID" value="KFF03052.1"/>
    <property type="molecule type" value="Genomic_DNA"/>
</dbReference>
<feature type="region of interest" description="Disordered" evidence="4">
    <location>
        <begin position="246"/>
        <end position="272"/>
    </location>
</feature>
<evidence type="ECO:0000256" key="1">
    <source>
        <dbReference type="ARBA" id="ARBA00022737"/>
    </source>
</evidence>
<dbReference type="SMART" id="SM00382">
    <property type="entry name" value="AAA"/>
    <property type="match status" value="2"/>
</dbReference>
<dbReference type="FunFam" id="3.40.50.300:FF:001320">
    <property type="entry name" value="Heme ABC transporter ATP-binding protein"/>
    <property type="match status" value="1"/>
</dbReference>
<dbReference type="GO" id="GO:0005524">
    <property type="term" value="F:ATP binding"/>
    <property type="evidence" value="ECO:0007669"/>
    <property type="project" value="UniProtKB-KW"/>
</dbReference>
<dbReference type="InterPro" id="IPR003439">
    <property type="entry name" value="ABC_transporter-like_ATP-bd"/>
</dbReference>
<feature type="domain" description="ABC transporter" evidence="5">
    <location>
        <begin position="2"/>
        <end position="235"/>
    </location>
</feature>
<dbReference type="eggNOG" id="COG0488">
    <property type="taxonomic scope" value="Bacteria"/>
</dbReference>
<dbReference type="AlphaFoldDB" id="A0A085ZF38"/>
<evidence type="ECO:0000256" key="3">
    <source>
        <dbReference type="ARBA" id="ARBA00022840"/>
    </source>
</evidence>
<dbReference type="InterPro" id="IPR027417">
    <property type="entry name" value="P-loop_NTPase"/>
</dbReference>
<dbReference type="Pfam" id="PF00005">
    <property type="entry name" value="ABC_tran"/>
    <property type="match status" value="2"/>
</dbReference>
<reference evidence="6 7" key="1">
    <citation type="submission" date="2014-07" db="EMBL/GenBank/DDBJ databases">
        <title>Genome of Flavobacterium reichenbachii LMG 25512.</title>
        <authorList>
            <person name="Stropko S.J."/>
            <person name="Pipes S.E."/>
            <person name="Newman J.D."/>
        </authorList>
    </citation>
    <scope>NUCLEOTIDE SEQUENCE [LARGE SCALE GENOMIC DNA]</scope>
    <source>
        <strain evidence="6 7">LMG 25512</strain>
    </source>
</reference>
<dbReference type="InterPro" id="IPR017871">
    <property type="entry name" value="ABC_transporter-like_CS"/>
</dbReference>
<dbReference type="RefSeq" id="WP_035689808.1">
    <property type="nucleotide sequence ID" value="NZ_JPRL01000003.1"/>
</dbReference>
<name>A0A085ZF38_9FLAO</name>
<sequence>MLNLQDITYMHPNREMLFSGITFTINKKDKIALTGNNGAGKFTLLQLMAYKASPSAGTIRTSALPYYVPQLTNYYNSFSTAQVLGIEEKIKALRKITAGNGDLNDYVILDDDWSIEERFKDAFAYWKLDEVSPEQVMETLSGGQKTKVFLAGIQIHQPEIILLDEPSNHLDSESRKLLYEYILNSKSTIVVVSHDRTLLNLLPVVCELNAKGITTYGGNYEFYVQQKQIESNALSQDLQNKEKELRKARETERQSVERQNKLDARGKKKQEKAGLPTIAMKTLKNKAEKSTSKLKGVHFEKIESISNSLSQLRSEIPDGDQIKLDLDDSALHKGRELITANAINFSYGPGNLWKIPIGFQINSGERIAVKGKNGKGKTTLIKMILGKLQPNSGFISLLNGTAIYIDQDYSLINDSLNIYEQAQQYNTKLLQEHEVKLRLNRFLFSREDWDKSCRSLSGGEKMRLILCCLTIGNQAPDLIILDEPTNNLDLQNIGILTSALKEYKGTLLVISHDDYFLNEINITQDIIL</sequence>
<evidence type="ECO:0000256" key="2">
    <source>
        <dbReference type="ARBA" id="ARBA00022741"/>
    </source>
</evidence>
<evidence type="ECO:0000313" key="7">
    <source>
        <dbReference type="Proteomes" id="UP000028715"/>
    </source>
</evidence>
<dbReference type="InterPro" id="IPR003593">
    <property type="entry name" value="AAA+_ATPase"/>
</dbReference>
<organism evidence="6 7">
    <name type="scientific">Flavobacterium reichenbachii</name>
    <dbReference type="NCBI Taxonomy" id="362418"/>
    <lineage>
        <taxon>Bacteria</taxon>
        <taxon>Pseudomonadati</taxon>
        <taxon>Bacteroidota</taxon>
        <taxon>Flavobacteriia</taxon>
        <taxon>Flavobacteriales</taxon>
        <taxon>Flavobacteriaceae</taxon>
        <taxon>Flavobacterium</taxon>
    </lineage>
</organism>
<feature type="compositionally biased region" description="Basic and acidic residues" evidence="4">
    <location>
        <begin position="246"/>
        <end position="265"/>
    </location>
</feature>
<protein>
    <submittedName>
        <fullName evidence="6">ABC transporter ATP-binding protein</fullName>
    </submittedName>
</protein>
<dbReference type="STRING" id="362418.IW19_23255"/>
<dbReference type="InterPro" id="IPR050611">
    <property type="entry name" value="ABCF"/>
</dbReference>